<protein>
    <submittedName>
        <fullName evidence="3">Sulfide dehydrogenase subunit alpha</fullName>
        <ecNumber evidence="3">1.8.1.19</ecNumber>
    </submittedName>
</protein>
<dbReference type="Gene3D" id="1.10.1060.10">
    <property type="entry name" value="Alpha-helical ferredoxin"/>
    <property type="match status" value="1"/>
</dbReference>
<feature type="domain" description="FAD/NAD(P)-binding" evidence="1">
    <location>
        <begin position="150"/>
        <end position="455"/>
    </location>
</feature>
<accession>A0ABY6HUQ2</accession>
<dbReference type="EMBL" id="CP104013">
    <property type="protein sequence ID" value="UYP47244.1"/>
    <property type="molecule type" value="Genomic_DNA"/>
</dbReference>
<dbReference type="InterPro" id="IPR028261">
    <property type="entry name" value="DPD_II"/>
</dbReference>
<proteinExistence type="predicted"/>
<sequence>MVKMQIIKERTPMPVQDPKERGQNFSEVALGFTEEMALQEAKRCLKCKNRACVKGCPVEVPIPEFIALINEKDYRGAINKIKEKNVLPAICGRVCPQENQCEKFCTLGKIKESKPVGIGRLERFVADWDMEHPEDIPEGAFCEDTEEKIKVAIIGAGPAGLTCAGELAAKGYDVTIFEAFHKTGGVLVYGIPEFRLPKEIVRKEINKLRDCGVKLETNKVIGQILTLEDLRQKGFKAFFVAVGAGLPIFLDIPGTELNGVLSANEILTRVNLMKAYDPEYDTPVERAKKVAVIGGGNVAMDSARTALRLGAEKVIVVYRRSEKELPARHEEYEHAVEEGIEFHFLRNPTKIIGGEDGFVKGLEVVKMELGEPDASGRRRPIVQPNTEYILDVDLVVMAIGARANPLFTSQTEGLKLNKWGYIEVNDELQTSLPDTFSGGDIVTGSATVISAMGAGKQAAYGIHDYLQKQITE</sequence>
<dbReference type="InterPro" id="IPR036188">
    <property type="entry name" value="FAD/NAD-bd_sf"/>
</dbReference>
<feature type="domain" description="Dihydroprymidine dehydrogenase" evidence="2">
    <location>
        <begin position="23"/>
        <end position="132"/>
    </location>
</feature>
<dbReference type="PRINTS" id="PR00411">
    <property type="entry name" value="PNDRDTASEI"/>
</dbReference>
<dbReference type="PANTHER" id="PTHR42783">
    <property type="entry name" value="GLUTAMATE SYNTHASE [NADPH] SMALL CHAIN"/>
    <property type="match status" value="1"/>
</dbReference>
<dbReference type="InterPro" id="IPR009051">
    <property type="entry name" value="Helical_ferredxn"/>
</dbReference>
<dbReference type="GO" id="GO:0016491">
    <property type="term" value="F:oxidoreductase activity"/>
    <property type="evidence" value="ECO:0007669"/>
    <property type="project" value="UniProtKB-KW"/>
</dbReference>
<dbReference type="InterPro" id="IPR023753">
    <property type="entry name" value="FAD/NAD-binding_dom"/>
</dbReference>
<dbReference type="PANTHER" id="PTHR42783:SF3">
    <property type="entry name" value="GLUTAMATE SYNTHASE [NADPH] SMALL CHAIN-RELATED"/>
    <property type="match status" value="1"/>
</dbReference>
<dbReference type="Gene3D" id="3.50.50.60">
    <property type="entry name" value="FAD/NAD(P)-binding domain"/>
    <property type="match status" value="2"/>
</dbReference>
<evidence type="ECO:0000313" key="4">
    <source>
        <dbReference type="Proteomes" id="UP001208689"/>
    </source>
</evidence>
<evidence type="ECO:0000313" key="3">
    <source>
        <dbReference type="EMBL" id="UYP47244.1"/>
    </source>
</evidence>
<dbReference type="SUPFAM" id="SSF46548">
    <property type="entry name" value="alpha-helical ferredoxin"/>
    <property type="match status" value="1"/>
</dbReference>
<reference evidence="3" key="1">
    <citation type="submission" date="2022-09" db="EMBL/GenBank/DDBJ databases">
        <title>Actin cytoskeleton and complex cell architecture in an #Asgard archaeon.</title>
        <authorList>
            <person name="Ponce Toledo R.I."/>
            <person name="Schleper C."/>
            <person name="Rodrigues Oliveira T."/>
            <person name="Wollweber F."/>
            <person name="Xu J."/>
            <person name="Rittmann S."/>
            <person name="Klingl A."/>
            <person name="Pilhofer M."/>
        </authorList>
    </citation>
    <scope>NUCLEOTIDE SEQUENCE</scope>
    <source>
        <strain evidence="3">B-35</strain>
    </source>
</reference>
<dbReference type="Proteomes" id="UP001208689">
    <property type="component" value="Chromosome"/>
</dbReference>
<evidence type="ECO:0000259" key="1">
    <source>
        <dbReference type="Pfam" id="PF07992"/>
    </source>
</evidence>
<keyword evidence="3" id="KW-0560">Oxidoreductase</keyword>
<name>A0ABY6HUQ2_9ARCH</name>
<organism evidence="3 4">
    <name type="scientific">Candidatus Lokiarchaeum ossiferum</name>
    <dbReference type="NCBI Taxonomy" id="2951803"/>
    <lineage>
        <taxon>Archaea</taxon>
        <taxon>Promethearchaeati</taxon>
        <taxon>Promethearchaeota</taxon>
        <taxon>Promethearchaeia</taxon>
        <taxon>Promethearchaeales</taxon>
        <taxon>Promethearchaeaceae</taxon>
        <taxon>Candidatus Lokiarchaeum</taxon>
    </lineage>
</organism>
<dbReference type="SUPFAM" id="SSF51971">
    <property type="entry name" value="Nucleotide-binding domain"/>
    <property type="match status" value="1"/>
</dbReference>
<keyword evidence="4" id="KW-1185">Reference proteome</keyword>
<dbReference type="Pfam" id="PF07992">
    <property type="entry name" value="Pyr_redox_2"/>
    <property type="match status" value="1"/>
</dbReference>
<dbReference type="Pfam" id="PF14691">
    <property type="entry name" value="Fer4_20"/>
    <property type="match status" value="1"/>
</dbReference>
<dbReference type="EC" id="1.8.1.19" evidence="3"/>
<dbReference type="PRINTS" id="PR00368">
    <property type="entry name" value="FADPNR"/>
</dbReference>
<dbReference type="NCBIfam" id="TIGR01316">
    <property type="entry name" value="gltA"/>
    <property type="match status" value="1"/>
</dbReference>
<dbReference type="InterPro" id="IPR006004">
    <property type="entry name" value="SudA-like"/>
</dbReference>
<gene>
    <name evidence="3" type="ORF">NEF87_003529</name>
</gene>
<evidence type="ECO:0000259" key="2">
    <source>
        <dbReference type="Pfam" id="PF14691"/>
    </source>
</evidence>